<name>A0AAV9ZE91_9AGAR</name>
<gene>
    <name evidence="2" type="ORF">R3P38DRAFT_3120100</name>
</gene>
<dbReference type="Proteomes" id="UP001362999">
    <property type="component" value="Unassembled WGS sequence"/>
</dbReference>
<feature type="chain" id="PRO_5043788087" evidence="1">
    <location>
        <begin position="22"/>
        <end position="202"/>
    </location>
</feature>
<sequence length="202" mass="22285">MVSLSALLAHVLVLCVLGAQAQLPARNVVRIVSAVGLATTAAAEPDVHDFAGCLRGDLSSNEGVSVFTDPTPVFNLDQYESYLWYVYQDRDPATDAELYRLYFAPTLNETALFGHFDDNPKSPLVSIPVNSNLPTISPTTFTWNITLTEFHSYPPFGLPGRYYQIRSSINNNMVLTLLQNESRVALAPLVEPFTKADVDLDF</sequence>
<keyword evidence="1" id="KW-0732">Signal</keyword>
<evidence type="ECO:0000256" key="1">
    <source>
        <dbReference type="SAM" id="SignalP"/>
    </source>
</evidence>
<keyword evidence="3" id="KW-1185">Reference proteome</keyword>
<proteinExistence type="predicted"/>
<evidence type="ECO:0000313" key="2">
    <source>
        <dbReference type="EMBL" id="KAK6978242.1"/>
    </source>
</evidence>
<comment type="caution">
    <text evidence="2">The sequence shown here is derived from an EMBL/GenBank/DDBJ whole genome shotgun (WGS) entry which is preliminary data.</text>
</comment>
<protein>
    <submittedName>
        <fullName evidence="2">Uncharacterized protein</fullName>
    </submittedName>
</protein>
<organism evidence="2 3">
    <name type="scientific">Favolaschia claudopus</name>
    <dbReference type="NCBI Taxonomy" id="2862362"/>
    <lineage>
        <taxon>Eukaryota</taxon>
        <taxon>Fungi</taxon>
        <taxon>Dikarya</taxon>
        <taxon>Basidiomycota</taxon>
        <taxon>Agaricomycotina</taxon>
        <taxon>Agaricomycetes</taxon>
        <taxon>Agaricomycetidae</taxon>
        <taxon>Agaricales</taxon>
        <taxon>Marasmiineae</taxon>
        <taxon>Mycenaceae</taxon>
        <taxon>Favolaschia</taxon>
    </lineage>
</organism>
<feature type="signal peptide" evidence="1">
    <location>
        <begin position="1"/>
        <end position="21"/>
    </location>
</feature>
<dbReference type="EMBL" id="JAWWNJ010000161">
    <property type="protein sequence ID" value="KAK6978242.1"/>
    <property type="molecule type" value="Genomic_DNA"/>
</dbReference>
<reference evidence="2 3" key="1">
    <citation type="journal article" date="2024" name="J Genomics">
        <title>Draft genome sequencing and assembly of Favolaschia claudopus CIRM-BRFM 2984 isolated from oak limbs.</title>
        <authorList>
            <person name="Navarro D."/>
            <person name="Drula E."/>
            <person name="Chaduli D."/>
            <person name="Cazenave R."/>
            <person name="Ahrendt S."/>
            <person name="Wang J."/>
            <person name="Lipzen A."/>
            <person name="Daum C."/>
            <person name="Barry K."/>
            <person name="Grigoriev I.V."/>
            <person name="Favel A."/>
            <person name="Rosso M.N."/>
            <person name="Martin F."/>
        </authorList>
    </citation>
    <scope>NUCLEOTIDE SEQUENCE [LARGE SCALE GENOMIC DNA]</scope>
    <source>
        <strain evidence="2 3">CIRM-BRFM 2984</strain>
    </source>
</reference>
<dbReference type="AlphaFoldDB" id="A0AAV9ZE91"/>
<accession>A0AAV9ZE91</accession>
<evidence type="ECO:0000313" key="3">
    <source>
        <dbReference type="Proteomes" id="UP001362999"/>
    </source>
</evidence>